<protein>
    <recommendedName>
        <fullName evidence="2">Toxin VasX N-terminal region domain-containing protein</fullName>
    </recommendedName>
</protein>
<dbReference type="AlphaFoldDB" id="A0A6S7BRM7"/>
<dbReference type="CDD" id="cd20706">
    <property type="entry name" value="MIX_II"/>
    <property type="match status" value="1"/>
</dbReference>
<keyword evidence="1" id="KW-0472">Membrane</keyword>
<reference evidence="3 4" key="1">
    <citation type="submission" date="2020-04" db="EMBL/GenBank/DDBJ databases">
        <authorList>
            <person name="De Canck E."/>
        </authorList>
    </citation>
    <scope>NUCLEOTIDE SEQUENCE [LARGE SCALE GENOMIC DNA]</scope>
    <source>
        <strain evidence="3 4">LMG 26690</strain>
    </source>
</reference>
<evidence type="ECO:0000313" key="4">
    <source>
        <dbReference type="Proteomes" id="UP000494214"/>
    </source>
</evidence>
<evidence type="ECO:0000256" key="1">
    <source>
        <dbReference type="SAM" id="Phobius"/>
    </source>
</evidence>
<accession>A0A6S7BRM7</accession>
<name>A0A6S7BRM7_9BURK</name>
<keyword evidence="1" id="KW-0812">Transmembrane</keyword>
<sequence length="949" mass="103528">MDCKAVNYKKALGSIRPNEKRLGKAISPPPCERGVPLYPLRYGIADYAWDREVFPRLNIEGYPTLTAGKAYGLRTLRPGTYVYLFHFQNGRMWTQHYQVTEDVRFARIWWSDADDADATPGRLSRPDTVGAQTYLFAPDAKTAETVHILVSDTLLSHRTLWAIETNDGGLRDALSTQCRPAGNAYQEHIFDATLLGEAARELVSPSGHGAPKPFDWSEIQFSEKAPNHHNILANMYLALLPRKDFTPLVVALQDPIGIASELHYRITHSVTRKTEYAGRNAHKLQSATLIRNYFEAMKKEAGGNPDVANTITRQQNLVNYSGAMSFPGVYAKEIEAFDRTIAAAVADSVAWVRLIDPSRLLGKALRCFDRGVIYNAHDYEDAVLQCIGGLVHAKDGIQVLHDLINLPVDKSPYWLALANGSELLLARLKSSSGEIAKNLFNVMDKVLEQHQLTTASNALIGLLQALPETKVADVLVPRLRHVMEVRAGFTIVRYDVGIVDLQRAAYEFQGYQTLGEDGLRGWKMPSPKISQADSGKRTSVYDWVKVGETTYREIGEATTDKSALPLSRAIRMEGNPFISMLNRLRAPVGNLFTGLGGLLALNALSNAWKNLRNSDETAANYVSFTGATSAVVAAGIEIGTSMISFSATRRGNTALALQTSVIAAKRGIALFGAGAAGLAAVADLIKAAQAFGDGNPEQAGMLIGSAIAGGVITVAMWAGGTATAASLVGGGAAIMLGLNPAGWAIAAGIAVVFLFGFAFGVDVNKHGPVEIWLKHSAWGVEDRHYSNAEELDVVHGMLYRPRLTAEWTNASGYAVGALRISCQLPDNTDYLEDRFQSRLSLTMRGRQLIQVDGPIAYAPGTSPVNYELECVVSRLGGTGKECGWSIFMHEDAEVALEYLYFPDPERHPTLAIRQPGEPAPLEFTSGGWFRDPIHQSKLESVRPPNEQKY</sequence>
<dbReference type="Proteomes" id="UP000494214">
    <property type="component" value="Unassembled WGS sequence"/>
</dbReference>
<feature type="domain" description="Toxin VasX N-terminal region" evidence="2">
    <location>
        <begin position="29"/>
        <end position="165"/>
    </location>
</feature>
<feature type="transmembrane region" description="Helical" evidence="1">
    <location>
        <begin position="740"/>
        <end position="761"/>
    </location>
</feature>
<gene>
    <name evidence="3" type="ORF">LMG26690_04315</name>
</gene>
<keyword evidence="4" id="KW-1185">Reference proteome</keyword>
<evidence type="ECO:0000259" key="2">
    <source>
        <dbReference type="Pfam" id="PF20249"/>
    </source>
</evidence>
<dbReference type="EMBL" id="CADIJM010000011">
    <property type="protein sequence ID" value="CAB3725629.1"/>
    <property type="molecule type" value="Genomic_DNA"/>
</dbReference>
<feature type="transmembrane region" description="Helical" evidence="1">
    <location>
        <begin position="699"/>
        <end position="720"/>
    </location>
</feature>
<feature type="transmembrane region" description="Helical" evidence="1">
    <location>
        <begin position="668"/>
        <end position="687"/>
    </location>
</feature>
<evidence type="ECO:0000313" key="3">
    <source>
        <dbReference type="EMBL" id="CAB3725629.1"/>
    </source>
</evidence>
<organism evidence="3 4">
    <name type="scientific">Achromobacter animicus</name>
    <dbReference type="NCBI Taxonomy" id="1389935"/>
    <lineage>
        <taxon>Bacteria</taxon>
        <taxon>Pseudomonadati</taxon>
        <taxon>Pseudomonadota</taxon>
        <taxon>Betaproteobacteria</taxon>
        <taxon>Burkholderiales</taxon>
        <taxon>Alcaligenaceae</taxon>
        <taxon>Achromobacter</taxon>
    </lineage>
</organism>
<keyword evidence="1" id="KW-1133">Transmembrane helix</keyword>
<dbReference type="Pfam" id="PF20249">
    <property type="entry name" value="VasX_N"/>
    <property type="match status" value="1"/>
</dbReference>
<proteinExistence type="predicted"/>
<dbReference type="InterPro" id="IPR046864">
    <property type="entry name" value="VasX_N"/>
</dbReference>